<evidence type="ECO:0000313" key="2">
    <source>
        <dbReference type="Proteomes" id="UP000199450"/>
    </source>
</evidence>
<reference evidence="2" key="1">
    <citation type="submission" date="2016-10" db="EMBL/GenBank/DDBJ databases">
        <authorList>
            <person name="Varghese N."/>
            <person name="Submissions S."/>
        </authorList>
    </citation>
    <scope>NUCLEOTIDE SEQUENCE [LARGE SCALE GENOMIC DNA]</scope>
    <source>
        <strain evidence="2">DSM 17453</strain>
    </source>
</reference>
<gene>
    <name evidence="1" type="ORF">SAMN05421856_101161</name>
</gene>
<evidence type="ECO:0000313" key="1">
    <source>
        <dbReference type="EMBL" id="SEM11256.1"/>
    </source>
</evidence>
<protein>
    <submittedName>
        <fullName evidence="1">Uncharacterized protein</fullName>
    </submittedName>
</protein>
<dbReference type="EMBL" id="FOBV01000001">
    <property type="protein sequence ID" value="SEM11256.1"/>
    <property type="molecule type" value="Genomic_DNA"/>
</dbReference>
<dbReference type="STRING" id="295069.SAMN05421856_101161"/>
<keyword evidence="2" id="KW-1185">Reference proteome</keyword>
<proteinExistence type="predicted"/>
<accession>A0A1H7VPU3</accession>
<organism evidence="1 2">
    <name type="scientific">Chryseobacterium taichungense</name>
    <dbReference type="NCBI Taxonomy" id="295069"/>
    <lineage>
        <taxon>Bacteria</taxon>
        <taxon>Pseudomonadati</taxon>
        <taxon>Bacteroidota</taxon>
        <taxon>Flavobacteriia</taxon>
        <taxon>Flavobacteriales</taxon>
        <taxon>Weeksellaceae</taxon>
        <taxon>Chryseobacterium group</taxon>
        <taxon>Chryseobacterium</taxon>
    </lineage>
</organism>
<sequence>MKSRAVSVTSKLIDKKEVWKLITDIDHWSDWDFNIDM</sequence>
<dbReference type="Proteomes" id="UP000199450">
    <property type="component" value="Unassembled WGS sequence"/>
</dbReference>
<dbReference type="AlphaFoldDB" id="A0A1H7VPU3"/>
<name>A0A1H7VPU3_9FLAO</name>